<gene>
    <name evidence="2" type="ORF">L484_007984</name>
</gene>
<organism evidence="2 3">
    <name type="scientific">Morus notabilis</name>
    <dbReference type="NCBI Taxonomy" id="981085"/>
    <lineage>
        <taxon>Eukaryota</taxon>
        <taxon>Viridiplantae</taxon>
        <taxon>Streptophyta</taxon>
        <taxon>Embryophyta</taxon>
        <taxon>Tracheophyta</taxon>
        <taxon>Spermatophyta</taxon>
        <taxon>Magnoliopsida</taxon>
        <taxon>eudicotyledons</taxon>
        <taxon>Gunneridae</taxon>
        <taxon>Pentapetalae</taxon>
        <taxon>rosids</taxon>
        <taxon>fabids</taxon>
        <taxon>Rosales</taxon>
        <taxon>Moraceae</taxon>
        <taxon>Moreae</taxon>
        <taxon>Morus</taxon>
    </lineage>
</organism>
<reference evidence="3" key="1">
    <citation type="submission" date="2013-01" db="EMBL/GenBank/DDBJ databases">
        <title>Draft Genome Sequence of a Mulberry Tree, Morus notabilis C.K. Schneid.</title>
        <authorList>
            <person name="He N."/>
            <person name="Zhao S."/>
        </authorList>
    </citation>
    <scope>NUCLEOTIDE SEQUENCE</scope>
</reference>
<accession>W9QXG2</accession>
<dbReference type="AlphaFoldDB" id="W9QXG2"/>
<name>W9QXG2_9ROSA</name>
<dbReference type="Proteomes" id="UP000030645">
    <property type="component" value="Unassembled WGS sequence"/>
</dbReference>
<evidence type="ECO:0000256" key="1">
    <source>
        <dbReference type="SAM" id="MobiDB-lite"/>
    </source>
</evidence>
<feature type="compositionally biased region" description="Basic residues" evidence="1">
    <location>
        <begin position="17"/>
        <end position="29"/>
    </location>
</feature>
<evidence type="ECO:0000313" key="3">
    <source>
        <dbReference type="Proteomes" id="UP000030645"/>
    </source>
</evidence>
<sequence>MEEKDLAKKDQADEAKKRNRRSSKRKLRCPGRSTLVKLIEGFVKEKKVGAKKLLRIALPPRSLERDARKLNAETRVPRVSKQISKGHLFKVPRVLKQGSPLYGSQYGSKGHLFKVPSVEARVTSLRFLEC</sequence>
<dbReference type="EMBL" id="KE343942">
    <property type="protein sequence ID" value="EXB48404.1"/>
    <property type="molecule type" value="Genomic_DNA"/>
</dbReference>
<proteinExistence type="predicted"/>
<feature type="compositionally biased region" description="Basic and acidic residues" evidence="1">
    <location>
        <begin position="1"/>
        <end position="16"/>
    </location>
</feature>
<keyword evidence="3" id="KW-1185">Reference proteome</keyword>
<feature type="region of interest" description="Disordered" evidence="1">
    <location>
        <begin position="1"/>
        <end position="29"/>
    </location>
</feature>
<protein>
    <submittedName>
        <fullName evidence="2">Uncharacterized protein</fullName>
    </submittedName>
</protein>
<evidence type="ECO:0000313" key="2">
    <source>
        <dbReference type="EMBL" id="EXB48404.1"/>
    </source>
</evidence>